<keyword evidence="1" id="KW-0732">Signal</keyword>
<dbReference type="OrthoDB" id="6381986at2759"/>
<dbReference type="InterPro" id="IPR013259">
    <property type="entry name" value="Sulfakinin"/>
</dbReference>
<dbReference type="CTD" id="45845"/>
<evidence type="ECO:0000313" key="2">
    <source>
        <dbReference type="EMBL" id="ABQ95346.1"/>
    </source>
</evidence>
<protein>
    <submittedName>
        <fullName evidence="2">Preprosulfakinin</fullName>
    </submittedName>
</protein>
<evidence type="ECO:0000256" key="1">
    <source>
        <dbReference type="SAM" id="SignalP"/>
    </source>
</evidence>
<dbReference type="Pfam" id="PF08257">
    <property type="entry name" value="Sulfakinin"/>
    <property type="match status" value="2"/>
</dbReference>
<dbReference type="RefSeq" id="XP_042220086.1">
    <property type="nucleotide sequence ID" value="XM_042364152.1"/>
</dbReference>
<feature type="signal peptide" evidence="1">
    <location>
        <begin position="1"/>
        <end position="22"/>
    </location>
</feature>
<dbReference type="EMBL" id="EF418605">
    <property type="protein sequence ID" value="ABQ95346.1"/>
    <property type="molecule type" value="mRNA"/>
</dbReference>
<proteinExistence type="evidence at transcript level"/>
<feature type="chain" id="PRO_5002699914" evidence="1">
    <location>
        <begin position="23"/>
        <end position="120"/>
    </location>
</feature>
<dbReference type="AlphaFoldDB" id="A6MNQ5"/>
<reference evidence="2" key="1">
    <citation type="journal article" date="2007" name="J. Exp. Biol.">
        <title>Identification and cardiotropic actions of sulfakinin peptides in the American lobster Homarus americanus.</title>
        <authorList>
            <person name="Dickinson P.S."/>
            <person name="Stevens J.S."/>
            <person name="Rus S."/>
            <person name="Brennan H.R."/>
            <person name="Goiney C.C."/>
            <person name="Smith C.M."/>
            <person name="Li L."/>
            <person name="Towle D.W."/>
            <person name="Christie A.E."/>
        </authorList>
    </citation>
    <scope>NUCLEOTIDE SEQUENCE</scope>
</reference>
<name>A6MNQ5_HOMAM</name>
<sequence length="120" mass="13523">MRWTSWTAAVLVVMAAFMLSGGVSAPARPSSLARVLAPVVRQRLEESHLPPALVEELVQDFEDPELLDFHDAAGKREFDEYGHMRFGKRGGGEYDDYGHLRFGRSLTHSDQHHHHDTTVN</sequence>
<organism evidence="2">
    <name type="scientific">Homarus americanus</name>
    <name type="common">American lobster</name>
    <dbReference type="NCBI Taxonomy" id="6706"/>
    <lineage>
        <taxon>Eukaryota</taxon>
        <taxon>Metazoa</taxon>
        <taxon>Ecdysozoa</taxon>
        <taxon>Arthropoda</taxon>
        <taxon>Crustacea</taxon>
        <taxon>Multicrustacea</taxon>
        <taxon>Malacostraca</taxon>
        <taxon>Eumalacostraca</taxon>
        <taxon>Eucarida</taxon>
        <taxon>Decapoda</taxon>
        <taxon>Pleocyemata</taxon>
        <taxon>Astacidea</taxon>
        <taxon>Nephropoidea</taxon>
        <taxon>Nephropidae</taxon>
        <taxon>Homarus</taxon>
    </lineage>
</organism>
<accession>A6MNQ5</accession>
<dbReference type="KEGG" id="hame:121864942"/>
<dbReference type="GeneID" id="121864942"/>